<comment type="similarity">
    <text evidence="3">Belongs to the xanthine dehydrogenase family.</text>
</comment>
<dbReference type="Gene3D" id="3.30.365.10">
    <property type="entry name" value="Aldehyde oxidase/xanthine dehydrogenase, molybdopterin binding domain"/>
    <property type="match status" value="4"/>
</dbReference>
<keyword evidence="8" id="KW-0411">Iron-sulfur</keyword>
<dbReference type="InterPro" id="IPR000674">
    <property type="entry name" value="Ald_Oxase/Xan_DH_a/b"/>
</dbReference>
<dbReference type="Gene3D" id="3.90.1170.50">
    <property type="entry name" value="Aldehyde oxidase/xanthine dehydrogenase, a/b hammerhead"/>
    <property type="match status" value="1"/>
</dbReference>
<evidence type="ECO:0000256" key="9">
    <source>
        <dbReference type="ARBA" id="ARBA00034078"/>
    </source>
</evidence>
<evidence type="ECO:0000313" key="11">
    <source>
        <dbReference type="EMBL" id="CAJ0608812.1"/>
    </source>
</evidence>
<keyword evidence="5" id="KW-0479">Metal-binding</keyword>
<comment type="caution">
    <text evidence="11">The sequence shown here is derived from an EMBL/GenBank/DDBJ whole genome shotgun (WGS) entry which is preliminary data.</text>
</comment>
<comment type="cofactor">
    <cofactor evidence="9">
        <name>[2Fe-2S] cluster</name>
        <dbReference type="ChEBI" id="CHEBI:190135"/>
    </cofactor>
</comment>
<dbReference type="SUPFAM" id="SSF56003">
    <property type="entry name" value="Molybdenum cofactor-binding domain"/>
    <property type="match status" value="1"/>
</dbReference>
<keyword evidence="7" id="KW-0408">Iron</keyword>
<protein>
    <recommendedName>
        <fullName evidence="10">Aldehyde oxidase/xanthine dehydrogenase a/b hammerhead domain-containing protein</fullName>
    </recommendedName>
</protein>
<dbReference type="SUPFAM" id="SSF54665">
    <property type="entry name" value="CO dehydrogenase molybdoprotein N-domain-like"/>
    <property type="match status" value="1"/>
</dbReference>
<feature type="domain" description="Aldehyde oxidase/xanthine dehydrogenase a/b hammerhead" evidence="10">
    <location>
        <begin position="97"/>
        <end position="212"/>
    </location>
</feature>
<evidence type="ECO:0000256" key="6">
    <source>
        <dbReference type="ARBA" id="ARBA00023002"/>
    </source>
</evidence>
<dbReference type="GO" id="GO:0005506">
    <property type="term" value="F:iron ion binding"/>
    <property type="evidence" value="ECO:0007669"/>
    <property type="project" value="InterPro"/>
</dbReference>
<dbReference type="InterPro" id="IPR016208">
    <property type="entry name" value="Ald_Oxase/xanthine_DH-like"/>
</dbReference>
<proteinExistence type="inferred from homology"/>
<dbReference type="SMART" id="SM01008">
    <property type="entry name" value="Ald_Xan_dh_C"/>
    <property type="match status" value="1"/>
</dbReference>
<comment type="cofactor">
    <cofactor evidence="2">
        <name>FAD</name>
        <dbReference type="ChEBI" id="CHEBI:57692"/>
    </cofactor>
</comment>
<dbReference type="Pfam" id="PF20256">
    <property type="entry name" value="MoCoBD_2"/>
    <property type="match status" value="1"/>
</dbReference>
<evidence type="ECO:0000256" key="4">
    <source>
        <dbReference type="ARBA" id="ARBA00022714"/>
    </source>
</evidence>
<accession>A0AA36MGX7</accession>
<keyword evidence="12" id="KW-1185">Reference proteome</keyword>
<dbReference type="InterPro" id="IPR046867">
    <property type="entry name" value="AldOxase/xan_DH_MoCoBD2"/>
</dbReference>
<dbReference type="InterPro" id="IPR036856">
    <property type="entry name" value="Ald_Oxase/Xan_DH_a/b_sf"/>
</dbReference>
<dbReference type="PANTHER" id="PTHR11908:SF139">
    <property type="entry name" value="XANTHINE DEHYDROGENASE-RELATED"/>
    <property type="match status" value="1"/>
</dbReference>
<dbReference type="InterPro" id="IPR008274">
    <property type="entry name" value="AldOxase/xan_DH_MoCoBD1"/>
</dbReference>
<dbReference type="Pfam" id="PF02738">
    <property type="entry name" value="MoCoBD_1"/>
    <property type="match status" value="1"/>
</dbReference>
<name>A0AA36MGX7_CYLNA</name>
<dbReference type="GO" id="GO:0051537">
    <property type="term" value="F:2 iron, 2 sulfur cluster binding"/>
    <property type="evidence" value="ECO:0007669"/>
    <property type="project" value="UniProtKB-KW"/>
</dbReference>
<organism evidence="11 12">
    <name type="scientific">Cylicocyclus nassatus</name>
    <name type="common">Nematode worm</name>
    <dbReference type="NCBI Taxonomy" id="53992"/>
    <lineage>
        <taxon>Eukaryota</taxon>
        <taxon>Metazoa</taxon>
        <taxon>Ecdysozoa</taxon>
        <taxon>Nematoda</taxon>
        <taxon>Chromadorea</taxon>
        <taxon>Rhabditida</taxon>
        <taxon>Rhabditina</taxon>
        <taxon>Rhabditomorpha</taxon>
        <taxon>Strongyloidea</taxon>
        <taxon>Strongylidae</taxon>
        <taxon>Cylicocyclus</taxon>
    </lineage>
</organism>
<keyword evidence="6" id="KW-0560">Oxidoreductase</keyword>
<sequence>MFRPYDGLSEYKEELLQALDSDIARFSAMPDFSYRKSLAHAALAELFEEAAGGSTNKEDLNDEPPLESLQLFTQWSREESDACGRPLATQSSDRCTTGEATFVCDLKVKGLAHAAFVLSTQPHAKIAEIDTTRALEQEGVLGFISIDDIPKGGTNNPGKLPINIYGPDDTPIFSGDEVNAVGQIIGMIVATDIIIARRAAKLVNVKYHLELPAIITMEDAIQEKSYLADPWIFGAEEDTVQEELAKSNIVVEGQAQIGAQEHVYMETQSCVAIPGEDDEWVIHTSSQAPAAVQLHVSAALGIPAHKVIVKVKRVGGAFGGKASQSIPAAVCAAVAANVLKRPVSVVMSRHEDMLITGKRHPAMIKYKVGVDPRGLLKSAHLQFYLDGGYSLDMSNMVTWLAAASSDACFYIPVMRSEGYTLKTNKNSNTAFRGFGIPQAYFAMNCILEHVAHAVEKPLEEIQEMNFNRVGGTALLGYEIINDNLLDCWKECLKLSAFQEKRDEVDEFNKKSTNIKRGIALGTTRYALTHAGSAEQASALVQIYLDGTVAVSIGGVEMGQGLNTKCLQVASRALGLPLDMITIIDSGTDKTANAPETGGSQNADTHGKAVKVCCEKLLEVLEPVLKEEPDWRKAIIKAYAMKLKLQVSEHITIERKKYGIPEDSPTYQTSGAACVMSEVDCRTGEQKLLSVDVVLDVGRSLNPAIDIGQIEGAFMQGYGLMTSEEFAYDDNGKPIQDSMYKYKIPTAATVPRRFRVKLLKDSDTFAEQVYSSKGIGEPPLMLSVTALASLRYAINARRRDLGFSDFVELSAPLTTAKIISFCNP</sequence>
<dbReference type="Pfam" id="PF01315">
    <property type="entry name" value="Ald_Xan_dh_C"/>
    <property type="match status" value="1"/>
</dbReference>
<dbReference type="InterPro" id="IPR037165">
    <property type="entry name" value="AldOxase/xan_DH_Mopterin-bd_sf"/>
</dbReference>
<evidence type="ECO:0000259" key="10">
    <source>
        <dbReference type="SMART" id="SM01008"/>
    </source>
</evidence>
<keyword evidence="4" id="KW-0001">2Fe-2S</keyword>
<dbReference type="EMBL" id="CATQJL010000326">
    <property type="protein sequence ID" value="CAJ0608812.1"/>
    <property type="molecule type" value="Genomic_DNA"/>
</dbReference>
<dbReference type="FunFam" id="3.30.365.10:FF:000002">
    <property type="entry name" value="Xanthine dehydrogenase oxidase"/>
    <property type="match status" value="1"/>
</dbReference>
<dbReference type="Proteomes" id="UP001176961">
    <property type="component" value="Unassembled WGS sequence"/>
</dbReference>
<evidence type="ECO:0000256" key="8">
    <source>
        <dbReference type="ARBA" id="ARBA00023014"/>
    </source>
</evidence>
<comment type="cofactor">
    <cofactor evidence="1">
        <name>Mo-molybdopterin</name>
        <dbReference type="ChEBI" id="CHEBI:71302"/>
    </cofactor>
</comment>
<evidence type="ECO:0000256" key="7">
    <source>
        <dbReference type="ARBA" id="ARBA00023004"/>
    </source>
</evidence>
<gene>
    <name evidence="11" type="ORF">CYNAS_LOCUS20795</name>
</gene>
<evidence type="ECO:0000256" key="1">
    <source>
        <dbReference type="ARBA" id="ARBA00001924"/>
    </source>
</evidence>
<evidence type="ECO:0000256" key="5">
    <source>
        <dbReference type="ARBA" id="ARBA00022723"/>
    </source>
</evidence>
<evidence type="ECO:0000313" key="12">
    <source>
        <dbReference type="Proteomes" id="UP001176961"/>
    </source>
</evidence>
<evidence type="ECO:0000256" key="3">
    <source>
        <dbReference type="ARBA" id="ARBA00006849"/>
    </source>
</evidence>
<dbReference type="PANTHER" id="PTHR11908">
    <property type="entry name" value="XANTHINE DEHYDROGENASE"/>
    <property type="match status" value="1"/>
</dbReference>
<dbReference type="FunFam" id="3.30.365.10:FF:000001">
    <property type="entry name" value="Xanthine dehydrogenase oxidase"/>
    <property type="match status" value="1"/>
</dbReference>
<dbReference type="AlphaFoldDB" id="A0AA36MGX7"/>
<reference evidence="11" key="1">
    <citation type="submission" date="2023-07" db="EMBL/GenBank/DDBJ databases">
        <authorList>
            <consortium name="CYATHOMIX"/>
        </authorList>
    </citation>
    <scope>NUCLEOTIDE SEQUENCE</scope>
    <source>
        <strain evidence="11">N/A</strain>
    </source>
</reference>
<evidence type="ECO:0000256" key="2">
    <source>
        <dbReference type="ARBA" id="ARBA00001974"/>
    </source>
</evidence>
<dbReference type="GO" id="GO:0016491">
    <property type="term" value="F:oxidoreductase activity"/>
    <property type="evidence" value="ECO:0007669"/>
    <property type="project" value="UniProtKB-KW"/>
</dbReference>